<evidence type="ECO:0000313" key="3">
    <source>
        <dbReference type="Proteomes" id="UP000019681"/>
    </source>
</evidence>
<dbReference type="SUPFAM" id="SSF53098">
    <property type="entry name" value="Ribonuclease H-like"/>
    <property type="match status" value="1"/>
</dbReference>
<dbReference type="OrthoDB" id="9776104at2"/>
<dbReference type="GO" id="GO:0004803">
    <property type="term" value="F:transposase activity"/>
    <property type="evidence" value="ECO:0007669"/>
    <property type="project" value="TreeGrafter"/>
</dbReference>
<name>A0A017RQW2_9CLOT</name>
<feature type="domain" description="Integrase catalytic" evidence="1">
    <location>
        <begin position="83"/>
        <end position="246"/>
    </location>
</feature>
<dbReference type="AlphaFoldDB" id="A0A017RQW2"/>
<dbReference type="InterPro" id="IPR012337">
    <property type="entry name" value="RNaseH-like_sf"/>
</dbReference>
<dbReference type="GO" id="GO:0015074">
    <property type="term" value="P:DNA integration"/>
    <property type="evidence" value="ECO:0007669"/>
    <property type="project" value="InterPro"/>
</dbReference>
<dbReference type="Gene3D" id="3.30.420.10">
    <property type="entry name" value="Ribonuclease H-like superfamily/Ribonuclease H"/>
    <property type="match status" value="1"/>
</dbReference>
<dbReference type="InterPro" id="IPR001584">
    <property type="entry name" value="Integrase_cat-core"/>
</dbReference>
<dbReference type="GO" id="GO:0003676">
    <property type="term" value="F:nucleic acid binding"/>
    <property type="evidence" value="ECO:0007669"/>
    <property type="project" value="InterPro"/>
</dbReference>
<protein>
    <recommendedName>
        <fullName evidence="1">Integrase catalytic domain-containing protein</fullName>
    </recommendedName>
</protein>
<reference evidence="2 3" key="1">
    <citation type="journal article" date="2014" name="Genome Announc.">
        <title>Draft Genome Sequence of Fervidicella metallireducens Strain AeBT, an Iron-Reducing Thermoanaerobe from the Great Artesian Basin.</title>
        <authorList>
            <person name="Patel B.K."/>
        </authorList>
    </citation>
    <scope>NUCLEOTIDE SEQUENCE [LARGE SCALE GENOMIC DNA]</scope>
    <source>
        <strain evidence="2 3">AeB</strain>
    </source>
</reference>
<feature type="non-terminal residue" evidence="2">
    <location>
        <position position="1"/>
    </location>
</feature>
<dbReference type="InterPro" id="IPR053392">
    <property type="entry name" value="Transposase_IS30-like"/>
</dbReference>
<organism evidence="2 3">
    <name type="scientific">Fervidicella metallireducens AeB</name>
    <dbReference type="NCBI Taxonomy" id="1403537"/>
    <lineage>
        <taxon>Bacteria</taxon>
        <taxon>Bacillati</taxon>
        <taxon>Bacillota</taxon>
        <taxon>Clostridia</taxon>
        <taxon>Eubacteriales</taxon>
        <taxon>Clostridiaceae</taxon>
        <taxon>Fervidicella</taxon>
    </lineage>
</organism>
<dbReference type="NCBIfam" id="NF033563">
    <property type="entry name" value="transpos_IS30"/>
    <property type="match status" value="1"/>
</dbReference>
<dbReference type="EMBL" id="AZQP01000142">
    <property type="protein sequence ID" value="EYE87118.1"/>
    <property type="molecule type" value="Genomic_DNA"/>
</dbReference>
<dbReference type="STRING" id="1403537.Q428_15225"/>
<dbReference type="InterPro" id="IPR051917">
    <property type="entry name" value="Transposase-Integrase"/>
</dbReference>
<evidence type="ECO:0000313" key="2">
    <source>
        <dbReference type="EMBL" id="EYE87118.1"/>
    </source>
</evidence>
<accession>A0A017RQW2</accession>
<dbReference type="Proteomes" id="UP000019681">
    <property type="component" value="Unassembled WGS sequence"/>
</dbReference>
<proteinExistence type="predicted"/>
<evidence type="ECO:0000259" key="1">
    <source>
        <dbReference type="PROSITE" id="PS50994"/>
    </source>
</evidence>
<dbReference type="PROSITE" id="PS50994">
    <property type="entry name" value="INTEGRASE"/>
    <property type="match status" value="1"/>
</dbReference>
<dbReference type="PANTHER" id="PTHR10948">
    <property type="entry name" value="TRANSPOSASE"/>
    <property type="match status" value="1"/>
</dbReference>
<sequence length="273" mass="31804">DKIITPLIQRGQSIHHICVNNRDLIMHSEKSIYNYIDYNLFSTKNIDLPRKVVYRPRKKLKNHFKVDKTCRIGRTYQDFIEFMKENPDTPVVEMDTVEGNKGGKVLLTIHFVDSQFMLAYIRNANTSRSVIDIFEKLYWELGPETFLKLFPVILTDNGSEFTNPRAIEFDGQGNRRTRIFYCDPSAPYQKGAAENNHELIRRIVPKGQSFNSFQQKDISLMISHINSYSRKKLNDRSPYSVFSFLYGAKTLAKLDSELIESNEIIMNPSLLKY</sequence>
<dbReference type="GO" id="GO:0032196">
    <property type="term" value="P:transposition"/>
    <property type="evidence" value="ECO:0007669"/>
    <property type="project" value="TreeGrafter"/>
</dbReference>
<dbReference type="InterPro" id="IPR036397">
    <property type="entry name" value="RNaseH_sf"/>
</dbReference>
<gene>
    <name evidence="2" type="ORF">Q428_15225</name>
</gene>
<keyword evidence="3" id="KW-1185">Reference proteome</keyword>
<dbReference type="GO" id="GO:0005829">
    <property type="term" value="C:cytosol"/>
    <property type="evidence" value="ECO:0007669"/>
    <property type="project" value="TreeGrafter"/>
</dbReference>
<comment type="caution">
    <text evidence="2">The sequence shown here is derived from an EMBL/GenBank/DDBJ whole genome shotgun (WGS) entry which is preliminary data.</text>
</comment>
<dbReference type="PANTHER" id="PTHR10948:SF23">
    <property type="entry name" value="TRANSPOSASE INSI FOR INSERTION SEQUENCE ELEMENT IS30A-RELATED"/>
    <property type="match status" value="1"/>
</dbReference>
<dbReference type="RefSeq" id="WP_035382082.1">
    <property type="nucleotide sequence ID" value="NZ_AZQP01000142.1"/>
</dbReference>